<dbReference type="InterPro" id="IPR013154">
    <property type="entry name" value="ADH-like_N"/>
</dbReference>
<evidence type="ECO:0000256" key="4">
    <source>
        <dbReference type="ARBA" id="ARBA00023002"/>
    </source>
</evidence>
<dbReference type="GO" id="GO:0046294">
    <property type="term" value="P:formaldehyde catabolic process"/>
    <property type="evidence" value="ECO:0007669"/>
    <property type="project" value="TreeGrafter"/>
</dbReference>
<dbReference type="GO" id="GO:0045551">
    <property type="term" value="F:cinnamyl-alcohol dehydrogenase activity"/>
    <property type="evidence" value="ECO:0007669"/>
    <property type="project" value="UniProtKB-EC"/>
</dbReference>
<dbReference type="Pfam" id="PF00107">
    <property type="entry name" value="ADH_zinc_N"/>
    <property type="match status" value="1"/>
</dbReference>
<gene>
    <name evidence="8" type="primary">PCAD</name>
</gene>
<proteinExistence type="evidence at transcript level"/>
<dbReference type="EC" id="1.1.1.195" evidence="8"/>
<keyword evidence="3 6" id="KW-0862">Zinc</keyword>
<evidence type="ECO:0000259" key="7">
    <source>
        <dbReference type="SMART" id="SM00829"/>
    </source>
</evidence>
<keyword evidence="2 6" id="KW-0479">Metal-binding</keyword>
<dbReference type="FunFam" id="3.40.50.720:FF:000003">
    <property type="entry name" value="S-(hydroxymethyl)glutathione dehydrogenase"/>
    <property type="match status" value="1"/>
</dbReference>
<protein>
    <submittedName>
        <fullName evidence="8">Cinnamyl alcohol dehydrogenase</fullName>
        <ecNumber evidence="8">1.1.1.195</ecNumber>
    </submittedName>
</protein>
<evidence type="ECO:0000256" key="1">
    <source>
        <dbReference type="ARBA" id="ARBA00001947"/>
    </source>
</evidence>
<accession>W6A2Y4</accession>
<dbReference type="EMBL" id="KF861979">
    <property type="protein sequence ID" value="AHI45843.1"/>
    <property type="molecule type" value="mRNA"/>
</dbReference>
<keyword evidence="4 8" id="KW-0560">Oxidoreductase</keyword>
<dbReference type="SUPFAM" id="SSF50129">
    <property type="entry name" value="GroES-like"/>
    <property type="match status" value="2"/>
</dbReference>
<evidence type="ECO:0000256" key="5">
    <source>
        <dbReference type="ARBA" id="ARBA00023027"/>
    </source>
</evidence>
<dbReference type="InterPro" id="IPR002328">
    <property type="entry name" value="ADH_Zn_CS"/>
</dbReference>
<dbReference type="InterPro" id="IPR011032">
    <property type="entry name" value="GroES-like_sf"/>
</dbReference>
<reference evidence="8" key="1">
    <citation type="submission" date="2013-11" db="EMBL/GenBank/DDBJ databases">
        <authorList>
            <person name="Liang Z.C."/>
            <person name="Tian S.L."/>
            <person name="Liang X.Y."/>
            <person name="Li M.H."/>
            <person name="Zhang Z."/>
            <person name="Zhang J.H."/>
            <person name="Liu S.D."/>
            <person name="Xing M."/>
        </authorList>
    </citation>
    <scope>NUCLEOTIDE SEQUENCE</scope>
</reference>
<evidence type="ECO:0000256" key="6">
    <source>
        <dbReference type="RuleBase" id="RU361277"/>
    </source>
</evidence>
<dbReference type="Pfam" id="PF08240">
    <property type="entry name" value="ADH_N"/>
    <property type="match status" value="1"/>
</dbReference>
<dbReference type="InterPro" id="IPR013149">
    <property type="entry name" value="ADH-like_C"/>
</dbReference>
<dbReference type="SMART" id="SM00829">
    <property type="entry name" value="PKS_ER"/>
    <property type="match status" value="1"/>
</dbReference>
<dbReference type="Gene3D" id="3.40.50.720">
    <property type="entry name" value="NAD(P)-binding Rossmann-like Domain"/>
    <property type="match status" value="1"/>
</dbReference>
<evidence type="ECO:0000256" key="3">
    <source>
        <dbReference type="ARBA" id="ARBA00022833"/>
    </source>
</evidence>
<dbReference type="InterPro" id="IPR036291">
    <property type="entry name" value="NAD(P)-bd_dom_sf"/>
</dbReference>
<dbReference type="GO" id="GO:0051903">
    <property type="term" value="F:S-(hydroxymethyl)glutathione dehydrogenase [NAD(P)+] activity"/>
    <property type="evidence" value="ECO:0007669"/>
    <property type="project" value="TreeGrafter"/>
</dbReference>
<dbReference type="PANTHER" id="PTHR43880">
    <property type="entry name" value="ALCOHOL DEHYDROGENASE"/>
    <property type="match status" value="1"/>
</dbReference>
<dbReference type="SUPFAM" id="SSF51735">
    <property type="entry name" value="NAD(P)-binding Rossmann-fold domains"/>
    <property type="match status" value="1"/>
</dbReference>
<dbReference type="InterPro" id="IPR020843">
    <property type="entry name" value="ER"/>
</dbReference>
<comment type="similarity">
    <text evidence="6">Belongs to the zinc-containing alcohol dehydrogenase family.</text>
</comment>
<dbReference type="Gene3D" id="3.90.180.10">
    <property type="entry name" value="Medium-chain alcohol dehydrogenases, catalytic domain"/>
    <property type="match status" value="1"/>
</dbReference>
<dbReference type="PANTHER" id="PTHR43880:SF12">
    <property type="entry name" value="ALCOHOL DEHYDROGENASE CLASS-3"/>
    <property type="match status" value="1"/>
</dbReference>
<dbReference type="AlphaFoldDB" id="W6A2Y4"/>
<name>W6A2Y4_PHYPO</name>
<dbReference type="GO" id="GO:0005829">
    <property type="term" value="C:cytosol"/>
    <property type="evidence" value="ECO:0007669"/>
    <property type="project" value="TreeGrafter"/>
</dbReference>
<evidence type="ECO:0000313" key="8">
    <source>
        <dbReference type="EMBL" id="AHI45843.1"/>
    </source>
</evidence>
<keyword evidence="5" id="KW-0520">NAD</keyword>
<sequence>MKVQAAVFRKAGEPLVVEEVELRKPQAGEILVKIRASGICHSDISVQNGTMPIPPPMVLGHEGAGEVVEVGEGVTSVAVGDHVILNNVPECGKCPQCHNPRTNLCIESGRNVLTTPVLRNSKYRPFFKTAEGKDATTLMTAGTFATHSLIDAHTVTPIPKDIPFEEAALIACGVITGIGSTHYAAHVSPGSSVAVFGIGSVGLNVIQGAKIAGATVILALDILDSKEAVARQFGATHFINPSKLEGATLHSKIAEILGGSIFVDFAFEATGNTGVLQTAVSIVHPLSGEVVAVGIPHFTSETKFPGPTFSLGRTLRGVLFGNAKSITVTKQIVEWYKAGKIQVKPLITHRLTLQEVNKGMELLAKGEAVRPVILFD</sequence>
<evidence type="ECO:0000256" key="2">
    <source>
        <dbReference type="ARBA" id="ARBA00022723"/>
    </source>
</evidence>
<feature type="domain" description="Enoyl reductase (ER)" evidence="7">
    <location>
        <begin position="12"/>
        <end position="374"/>
    </location>
</feature>
<dbReference type="GO" id="GO:0008270">
    <property type="term" value="F:zinc ion binding"/>
    <property type="evidence" value="ECO:0007669"/>
    <property type="project" value="InterPro"/>
</dbReference>
<comment type="cofactor">
    <cofactor evidence="1 6">
        <name>Zn(2+)</name>
        <dbReference type="ChEBI" id="CHEBI:29105"/>
    </cofactor>
</comment>
<dbReference type="PROSITE" id="PS00059">
    <property type="entry name" value="ADH_ZINC"/>
    <property type="match status" value="1"/>
</dbReference>
<organism evidence="8">
    <name type="scientific">Physarum polycephalum</name>
    <name type="common">Many-headed slime mold</name>
    <name type="synonym">Badhamia polycephala</name>
    <dbReference type="NCBI Taxonomy" id="5791"/>
    <lineage>
        <taxon>Eukaryota</taxon>
        <taxon>Amoebozoa</taxon>
        <taxon>Evosea</taxon>
        <taxon>Eumycetozoa</taxon>
        <taxon>Myxogastria</taxon>
        <taxon>Myxogastromycetidae</taxon>
        <taxon>Physariida</taxon>
        <taxon>Physaraceae</taxon>
        <taxon>Physarum</taxon>
    </lineage>
</organism>